<dbReference type="CDD" id="cd09917">
    <property type="entry name" value="F-box_SF"/>
    <property type="match status" value="1"/>
</dbReference>
<dbReference type="VEuPathDB" id="FungiDB:PHYBLDRAFT_169694"/>
<accession>A0A167MDU0</accession>
<dbReference type="RefSeq" id="XP_018290606.1">
    <property type="nucleotide sequence ID" value="XM_018436134.1"/>
</dbReference>
<protein>
    <recommendedName>
        <fullName evidence="3">F-box domain-containing protein</fullName>
    </recommendedName>
</protein>
<keyword evidence="2" id="KW-1185">Reference proteome</keyword>
<dbReference type="AlphaFoldDB" id="A0A167MDU0"/>
<dbReference type="SUPFAM" id="SSF52047">
    <property type="entry name" value="RNI-like"/>
    <property type="match status" value="1"/>
</dbReference>
<proteinExistence type="predicted"/>
<dbReference type="InterPro" id="IPR036047">
    <property type="entry name" value="F-box-like_dom_sf"/>
</dbReference>
<dbReference type="GeneID" id="28997040"/>
<dbReference type="SUPFAM" id="SSF81383">
    <property type="entry name" value="F-box domain"/>
    <property type="match status" value="1"/>
</dbReference>
<dbReference type="Gene3D" id="3.80.10.10">
    <property type="entry name" value="Ribonuclease Inhibitor"/>
    <property type="match status" value="1"/>
</dbReference>
<sequence>MDLTCLPLEITARIAYLLPAQDKAQCSLTCRSQQLSKGCINKEIGWGVWKYLESLDIQFDKTDGLAAKNNIFATFSHLPRLINLKTGKCIEMQLIPFTMEDMDFIHQTVEMRLFHINTDLIDYKWVGYFACKYPYLRMWNSYSHKSCADVNITAGDSDCNQQTRHFISLIRQSIDVFKLLETVHTHCKNCFQGNPFTFWEFLDPKTTPLKTIKCLVDEYNGLGSQIEFFENYVNPFSGTLKKIDIILNTDTKDISNHLSFSKIINVFPSLTKANINFSGATLDIAIVLDNCLTLKSLKVSSCMISTELNQFRLSSSHGLRFLHAYHSKVTTNVLHYISLRCRRLNYMKLDTTEIIGAIVPTTGDMRINMAYSHFTALCLCNKNNINRAWFFLTYFQKINEPESSTFAYPLSKRRCIQVSKYFHRFKHTEDFSHMAWISSYSSFNNPSREHFWKKNFFRGYVSFESLSSQAEITVITKFGVQVF</sequence>
<evidence type="ECO:0000313" key="2">
    <source>
        <dbReference type="Proteomes" id="UP000077315"/>
    </source>
</evidence>
<reference evidence="2" key="1">
    <citation type="submission" date="2015-06" db="EMBL/GenBank/DDBJ databases">
        <title>Expansion of signal transduction pathways in fungi by whole-genome duplication.</title>
        <authorList>
            <consortium name="DOE Joint Genome Institute"/>
            <person name="Corrochano L.M."/>
            <person name="Kuo A."/>
            <person name="Marcet-Houben M."/>
            <person name="Polaino S."/>
            <person name="Salamov A."/>
            <person name="Villalobos J.M."/>
            <person name="Alvarez M.I."/>
            <person name="Avalos J."/>
            <person name="Benito E.P."/>
            <person name="Benoit I."/>
            <person name="Burger G."/>
            <person name="Camino L.P."/>
            <person name="Canovas D."/>
            <person name="Cerda-Olmedo E."/>
            <person name="Cheng J.-F."/>
            <person name="Dominguez A."/>
            <person name="Elias M."/>
            <person name="Eslava A.P."/>
            <person name="Glaser F."/>
            <person name="Grimwood J."/>
            <person name="Gutierrez G."/>
            <person name="Heitman J."/>
            <person name="Henrissat B."/>
            <person name="Iturriaga E.A."/>
            <person name="Lang B.F."/>
            <person name="Lavin J.L."/>
            <person name="Lee S."/>
            <person name="Li W."/>
            <person name="Lindquist E."/>
            <person name="Lopez-Garcia S."/>
            <person name="Luque E.M."/>
            <person name="Marcos A.T."/>
            <person name="Martin J."/>
            <person name="McCluskey K."/>
            <person name="Medina H.R."/>
            <person name="Miralles-Duran A."/>
            <person name="Miyazaki A."/>
            <person name="Munoz-Torres E."/>
            <person name="Oguiza J.A."/>
            <person name="Ohm R."/>
            <person name="Olmedo M."/>
            <person name="Orejas M."/>
            <person name="Ortiz-Castellanos L."/>
            <person name="Pisabarro A.G."/>
            <person name="Rodriguez-Romero J."/>
            <person name="Ruiz-Herrera J."/>
            <person name="Ruiz-Vazquez R."/>
            <person name="Sanz C."/>
            <person name="Schackwitz W."/>
            <person name="Schmutz J."/>
            <person name="Shahriari M."/>
            <person name="Shelest E."/>
            <person name="Silva-Franco F."/>
            <person name="Soanes D."/>
            <person name="Syed K."/>
            <person name="Tagua V.G."/>
            <person name="Talbot N.J."/>
            <person name="Thon M."/>
            <person name="De vries R.P."/>
            <person name="Wiebenga A."/>
            <person name="Yadav J.S."/>
            <person name="Braun E.L."/>
            <person name="Baker S."/>
            <person name="Garre V."/>
            <person name="Horwitz B."/>
            <person name="Torres-Martinez S."/>
            <person name="Idnurm A."/>
            <person name="Herrera-Estrella A."/>
            <person name="Gabaldon T."/>
            <person name="Grigoriev I.V."/>
        </authorList>
    </citation>
    <scope>NUCLEOTIDE SEQUENCE [LARGE SCALE GENOMIC DNA]</scope>
    <source>
        <strain evidence="2">NRRL 1555(-)</strain>
    </source>
</reference>
<organism evidence="1 2">
    <name type="scientific">Phycomyces blakesleeanus (strain ATCC 8743b / DSM 1359 / FGSC 10004 / NBRC 33097 / NRRL 1555)</name>
    <dbReference type="NCBI Taxonomy" id="763407"/>
    <lineage>
        <taxon>Eukaryota</taxon>
        <taxon>Fungi</taxon>
        <taxon>Fungi incertae sedis</taxon>
        <taxon>Mucoromycota</taxon>
        <taxon>Mucoromycotina</taxon>
        <taxon>Mucoromycetes</taxon>
        <taxon>Mucorales</taxon>
        <taxon>Phycomycetaceae</taxon>
        <taxon>Phycomyces</taxon>
    </lineage>
</organism>
<dbReference type="Proteomes" id="UP000077315">
    <property type="component" value="Unassembled WGS sequence"/>
</dbReference>
<dbReference type="EMBL" id="KV440983">
    <property type="protein sequence ID" value="OAD72566.1"/>
    <property type="molecule type" value="Genomic_DNA"/>
</dbReference>
<dbReference type="OrthoDB" id="10539622at2759"/>
<gene>
    <name evidence="1" type="ORF">PHYBLDRAFT_169694</name>
</gene>
<evidence type="ECO:0000313" key="1">
    <source>
        <dbReference type="EMBL" id="OAD72566.1"/>
    </source>
</evidence>
<evidence type="ECO:0008006" key="3">
    <source>
        <dbReference type="Google" id="ProtNLM"/>
    </source>
</evidence>
<dbReference type="InParanoid" id="A0A167MDU0"/>
<dbReference type="InterPro" id="IPR032675">
    <property type="entry name" value="LRR_dom_sf"/>
</dbReference>
<name>A0A167MDU0_PHYB8</name>